<evidence type="ECO:0000313" key="4">
    <source>
        <dbReference type="EMBL" id="KAK9535125.1"/>
    </source>
</evidence>
<organism evidence="4 5">
    <name type="scientific">Zoarces viviparus</name>
    <name type="common">Viviparous eelpout</name>
    <name type="synonym">Blennius viviparus</name>
    <dbReference type="NCBI Taxonomy" id="48416"/>
    <lineage>
        <taxon>Eukaryota</taxon>
        <taxon>Metazoa</taxon>
        <taxon>Chordata</taxon>
        <taxon>Craniata</taxon>
        <taxon>Vertebrata</taxon>
        <taxon>Euteleostomi</taxon>
        <taxon>Actinopterygii</taxon>
        <taxon>Neopterygii</taxon>
        <taxon>Teleostei</taxon>
        <taxon>Neoteleostei</taxon>
        <taxon>Acanthomorphata</taxon>
        <taxon>Eupercaria</taxon>
        <taxon>Perciformes</taxon>
        <taxon>Cottioidei</taxon>
        <taxon>Zoarcales</taxon>
        <taxon>Zoarcidae</taxon>
        <taxon>Zoarcinae</taxon>
        <taxon>Zoarces</taxon>
    </lineage>
</organism>
<accession>A0AAW1FLS5</accession>
<evidence type="ECO:0000259" key="3">
    <source>
        <dbReference type="PROSITE" id="PS50102"/>
    </source>
</evidence>
<dbReference type="InterPro" id="IPR035979">
    <property type="entry name" value="RBD_domain_sf"/>
</dbReference>
<dbReference type="EMBL" id="JBCEZU010000056">
    <property type="protein sequence ID" value="KAK9535125.1"/>
    <property type="molecule type" value="Genomic_DNA"/>
</dbReference>
<proteinExistence type="predicted"/>
<name>A0AAW1FLS5_ZOAVI</name>
<feature type="compositionally biased region" description="Basic and acidic residues" evidence="2">
    <location>
        <begin position="104"/>
        <end position="118"/>
    </location>
</feature>
<dbReference type="InterPro" id="IPR012677">
    <property type="entry name" value="Nucleotide-bd_a/b_plait_sf"/>
</dbReference>
<protein>
    <recommendedName>
        <fullName evidence="3">RRM domain-containing protein</fullName>
    </recommendedName>
</protein>
<keyword evidence="5" id="KW-1185">Reference proteome</keyword>
<feature type="domain" description="RRM" evidence="3">
    <location>
        <begin position="29"/>
        <end position="105"/>
    </location>
</feature>
<gene>
    <name evidence="4" type="ORF">VZT92_007526</name>
</gene>
<dbReference type="SMART" id="SM00360">
    <property type="entry name" value="RRM"/>
    <property type="match status" value="1"/>
</dbReference>
<dbReference type="AlphaFoldDB" id="A0AAW1FLS5"/>
<dbReference type="SUPFAM" id="SSF54928">
    <property type="entry name" value="RNA-binding domain, RBD"/>
    <property type="match status" value="1"/>
</dbReference>
<comment type="caution">
    <text evidence="4">The sequence shown here is derived from an EMBL/GenBank/DDBJ whole genome shotgun (WGS) entry which is preliminary data.</text>
</comment>
<reference evidence="4 5" key="1">
    <citation type="journal article" date="2024" name="Genome Biol. Evol.">
        <title>Chromosome-level genome assembly of the viviparous eelpout Zoarces viviparus.</title>
        <authorList>
            <person name="Fuhrmann N."/>
            <person name="Brasseur M.V."/>
            <person name="Bakowski C.E."/>
            <person name="Podsiadlowski L."/>
            <person name="Prost S."/>
            <person name="Krehenwinkel H."/>
            <person name="Mayer C."/>
        </authorList>
    </citation>
    <scope>NUCLEOTIDE SEQUENCE [LARGE SCALE GENOMIC DNA]</scope>
    <source>
        <strain evidence="4">NO-MEL_2022_Ind0_liver</strain>
    </source>
</reference>
<dbReference type="Proteomes" id="UP001488805">
    <property type="component" value="Unassembled WGS sequence"/>
</dbReference>
<evidence type="ECO:0000256" key="2">
    <source>
        <dbReference type="SAM" id="MobiDB-lite"/>
    </source>
</evidence>
<sequence>MEVKSKKRVCISLPKKYMAALAKDYELDHGLIIRELNPYVNAGYVQAYFEEWGVVTACQVKKSPTSGDSKTVAYVRFSSEDEADRAEWAGPHYIGGDVEVKRVVSPKTEKNSAEDRSPDIAVPRPRRSMGLGYILEDAQWLDNESEE</sequence>
<keyword evidence="1" id="KW-0694">RNA-binding</keyword>
<dbReference type="Pfam" id="PF00076">
    <property type="entry name" value="RRM_1"/>
    <property type="match status" value="1"/>
</dbReference>
<feature type="region of interest" description="Disordered" evidence="2">
    <location>
        <begin position="104"/>
        <end position="125"/>
    </location>
</feature>
<evidence type="ECO:0000256" key="1">
    <source>
        <dbReference type="PROSITE-ProRule" id="PRU00176"/>
    </source>
</evidence>
<dbReference type="PROSITE" id="PS50102">
    <property type="entry name" value="RRM"/>
    <property type="match status" value="1"/>
</dbReference>
<dbReference type="InterPro" id="IPR000504">
    <property type="entry name" value="RRM_dom"/>
</dbReference>
<evidence type="ECO:0000313" key="5">
    <source>
        <dbReference type="Proteomes" id="UP001488805"/>
    </source>
</evidence>
<dbReference type="GO" id="GO:0003723">
    <property type="term" value="F:RNA binding"/>
    <property type="evidence" value="ECO:0007669"/>
    <property type="project" value="UniProtKB-UniRule"/>
</dbReference>
<dbReference type="Gene3D" id="3.30.70.330">
    <property type="match status" value="1"/>
</dbReference>